<comment type="caution">
    <text evidence="2">The sequence shown here is derived from an EMBL/GenBank/DDBJ whole genome shotgun (WGS) entry which is preliminary data.</text>
</comment>
<feature type="transmembrane region" description="Helical" evidence="1">
    <location>
        <begin position="156"/>
        <end position="173"/>
    </location>
</feature>
<reference evidence="2" key="2">
    <citation type="submission" date="2021-04" db="EMBL/GenBank/DDBJ databases">
        <authorList>
            <person name="Dong X."/>
        </authorList>
    </citation>
    <scope>NUCLEOTIDE SEQUENCE</scope>
    <source>
        <strain evidence="2">LLY</strain>
    </source>
</reference>
<keyword evidence="1" id="KW-0812">Transmembrane</keyword>
<dbReference type="AlphaFoldDB" id="A0A9E5DBN2"/>
<evidence type="ECO:0000256" key="1">
    <source>
        <dbReference type="SAM" id="Phobius"/>
    </source>
</evidence>
<keyword evidence="3" id="KW-1185">Reference proteome</keyword>
<dbReference type="EMBL" id="JAGSOI010000012">
    <property type="protein sequence ID" value="MCM1986304.1"/>
    <property type="molecule type" value="Genomic_DNA"/>
</dbReference>
<name>A0A9E5DBN2_9EURY</name>
<gene>
    <name evidence="2" type="ORF">KDK67_04700</name>
</gene>
<proteinExistence type="predicted"/>
<feature type="transmembrane region" description="Helical" evidence="1">
    <location>
        <begin position="95"/>
        <end position="116"/>
    </location>
</feature>
<reference evidence="2" key="1">
    <citation type="journal article" date="2021" name="mSystems">
        <title>Bacteria and Archaea Synergistically Convert Glycine Betaine to Biogenic Methane in the Formosa Cold Seep of the South China Sea.</title>
        <authorList>
            <person name="Li L."/>
            <person name="Zhang W."/>
            <person name="Zhang S."/>
            <person name="Song L."/>
            <person name="Sun Q."/>
            <person name="Zhang H."/>
            <person name="Xiang H."/>
            <person name="Dong X."/>
        </authorList>
    </citation>
    <scope>NUCLEOTIDE SEQUENCE</scope>
    <source>
        <strain evidence="2">LLY</strain>
    </source>
</reference>
<keyword evidence="1" id="KW-1133">Transmembrane helix</keyword>
<feature type="transmembrane region" description="Helical" evidence="1">
    <location>
        <begin position="122"/>
        <end position="149"/>
    </location>
</feature>
<accession>A0A9E5DBN2</accession>
<evidence type="ECO:0000313" key="3">
    <source>
        <dbReference type="Proteomes" id="UP001056766"/>
    </source>
</evidence>
<keyword evidence="1" id="KW-0472">Membrane</keyword>
<sequence length="182" mass="21111">MELKQSADKKTEYLDRIKAAIENPKYSIFVILGLPFIFALIWVLFEIGLLSKTIGPLIYIFRPFLLFDIFIFPFIALACYGYYTGNKYSSAALGLLMYPLMIFYGPPIHTILTSQFEQFGRLIVWSTTFSNIIEFLPFSFAHVFMGYLVAFRKRKYLAIALLLFIIQAVAFFIKYTNLIWGI</sequence>
<feature type="transmembrane region" description="Helical" evidence="1">
    <location>
        <begin position="26"/>
        <end position="45"/>
    </location>
</feature>
<dbReference type="RefSeq" id="WP_250867685.1">
    <property type="nucleotide sequence ID" value="NZ_JAGSOI010000012.1"/>
</dbReference>
<protein>
    <submittedName>
        <fullName evidence="2">Uncharacterized protein</fullName>
    </submittedName>
</protein>
<organism evidence="2 3">
    <name type="scientific">Methanococcoides seepicolus</name>
    <dbReference type="NCBI Taxonomy" id="2828780"/>
    <lineage>
        <taxon>Archaea</taxon>
        <taxon>Methanobacteriati</taxon>
        <taxon>Methanobacteriota</taxon>
        <taxon>Stenosarchaea group</taxon>
        <taxon>Methanomicrobia</taxon>
        <taxon>Methanosarcinales</taxon>
        <taxon>Methanosarcinaceae</taxon>
        <taxon>Methanococcoides</taxon>
    </lineage>
</organism>
<evidence type="ECO:0000313" key="2">
    <source>
        <dbReference type="EMBL" id="MCM1986304.1"/>
    </source>
</evidence>
<feature type="transmembrane region" description="Helical" evidence="1">
    <location>
        <begin position="57"/>
        <end position="83"/>
    </location>
</feature>
<dbReference type="Proteomes" id="UP001056766">
    <property type="component" value="Unassembled WGS sequence"/>
</dbReference>